<dbReference type="AlphaFoldDB" id="A0A8H3ELC2"/>
<dbReference type="EMBL" id="CAJPDS010000007">
    <property type="protein sequence ID" value="CAF9909296.1"/>
    <property type="molecule type" value="Genomic_DNA"/>
</dbReference>
<dbReference type="SMART" id="SM00256">
    <property type="entry name" value="FBOX"/>
    <property type="match status" value="1"/>
</dbReference>
<dbReference type="OrthoDB" id="5295250at2759"/>
<dbReference type="PROSITE" id="PS50181">
    <property type="entry name" value="FBOX"/>
    <property type="match status" value="1"/>
</dbReference>
<evidence type="ECO:0000259" key="1">
    <source>
        <dbReference type="PROSITE" id="PS50181"/>
    </source>
</evidence>
<comment type="caution">
    <text evidence="2">The sequence shown here is derived from an EMBL/GenBank/DDBJ whole genome shotgun (WGS) entry which is preliminary data.</text>
</comment>
<reference evidence="2" key="1">
    <citation type="submission" date="2021-03" db="EMBL/GenBank/DDBJ databases">
        <authorList>
            <person name="Tagirdzhanova G."/>
        </authorList>
    </citation>
    <scope>NUCLEOTIDE SEQUENCE</scope>
</reference>
<feature type="domain" description="F-box" evidence="1">
    <location>
        <begin position="50"/>
        <end position="104"/>
    </location>
</feature>
<protein>
    <recommendedName>
        <fullName evidence="1">F-box domain-containing protein</fullName>
    </recommendedName>
</protein>
<organism evidence="2 3">
    <name type="scientific">Heterodermia speciosa</name>
    <dbReference type="NCBI Taxonomy" id="116794"/>
    <lineage>
        <taxon>Eukaryota</taxon>
        <taxon>Fungi</taxon>
        <taxon>Dikarya</taxon>
        <taxon>Ascomycota</taxon>
        <taxon>Pezizomycotina</taxon>
        <taxon>Lecanoromycetes</taxon>
        <taxon>OSLEUM clade</taxon>
        <taxon>Lecanoromycetidae</taxon>
        <taxon>Caliciales</taxon>
        <taxon>Physciaceae</taxon>
        <taxon>Heterodermia</taxon>
    </lineage>
</organism>
<name>A0A8H3ELC2_9LECA</name>
<dbReference type="InterPro" id="IPR001810">
    <property type="entry name" value="F-box_dom"/>
</dbReference>
<sequence length="536" mass="60281">MLPFVPTSGSYGELLVQGTTCTAGHIHLVDLDSLVTEEKQPPTEFNRPQSDIVTSLPFELASLIVAHLDPIDLVSSRRVSKGWRSLLSSSKICEAALHQHFSREIRDVRINDSEPQAQLARLSKRLQAYRTGRPYRKSTISCRPSVSIFNEIQGRTGLWSSYYNGKIAWEYNDDVTVRCLKTGAQKSLNIGEHVSTRGQPLKITLSDRILLVTFSSLFLTMELATGYERPIPVAQLRDMPVVRGYIIAHWSQSNNGTLNITDTKRDVTRRITNIPRLGRMLIHDKLDIIIAFGHFGKLSTSPPSNVLANISMFAFSDPNAVRMIPSSQHERLFKTLDHRWLREGILSDPHLGTAAAFHMLTERKPFLIGETTLQAFAYGSIVYVADMDIRGPKKVGVKDLAGEGSPRCAELLDICYQQEELDAGRELDVIDREFLRPYLRGDGTYVVQIGITTIQVWCFDEDIPLHQEDPRYWQQRTEAARTRAGKRREAVLKQLPLGNISTVLGKAHTKDKGFDDSSRDVAAMVRNLLKSAFQTP</sequence>
<accession>A0A8H3ELC2</accession>
<keyword evidence="3" id="KW-1185">Reference proteome</keyword>
<dbReference type="Pfam" id="PF00646">
    <property type="entry name" value="F-box"/>
    <property type="match status" value="1"/>
</dbReference>
<evidence type="ECO:0000313" key="2">
    <source>
        <dbReference type="EMBL" id="CAF9909296.1"/>
    </source>
</evidence>
<proteinExistence type="predicted"/>
<dbReference type="Proteomes" id="UP000664521">
    <property type="component" value="Unassembled WGS sequence"/>
</dbReference>
<gene>
    <name evidence="2" type="ORF">HETSPECPRED_008926</name>
</gene>
<dbReference type="InterPro" id="IPR036047">
    <property type="entry name" value="F-box-like_dom_sf"/>
</dbReference>
<dbReference type="SUPFAM" id="SSF81383">
    <property type="entry name" value="F-box domain"/>
    <property type="match status" value="1"/>
</dbReference>
<evidence type="ECO:0000313" key="3">
    <source>
        <dbReference type="Proteomes" id="UP000664521"/>
    </source>
</evidence>
<dbReference type="Gene3D" id="1.20.1280.50">
    <property type="match status" value="1"/>
</dbReference>
<dbReference type="CDD" id="cd09917">
    <property type="entry name" value="F-box_SF"/>
    <property type="match status" value="1"/>
</dbReference>